<dbReference type="EMBL" id="BMTU01000021">
    <property type="protein sequence ID" value="GGR08421.1"/>
    <property type="molecule type" value="Genomic_DNA"/>
</dbReference>
<evidence type="ECO:0000313" key="1">
    <source>
        <dbReference type="EMBL" id="GGR08421.1"/>
    </source>
</evidence>
<name>A0A918C6M1_9ACTN</name>
<organism evidence="1 2">
    <name type="scientific">Streptomyces pilosus</name>
    <dbReference type="NCBI Taxonomy" id="28893"/>
    <lineage>
        <taxon>Bacteria</taxon>
        <taxon>Bacillati</taxon>
        <taxon>Actinomycetota</taxon>
        <taxon>Actinomycetes</taxon>
        <taxon>Kitasatosporales</taxon>
        <taxon>Streptomycetaceae</taxon>
        <taxon>Streptomyces</taxon>
    </lineage>
</organism>
<protein>
    <submittedName>
        <fullName evidence="1">Uncharacterized protein</fullName>
    </submittedName>
</protein>
<dbReference type="AlphaFoldDB" id="A0A918C6M1"/>
<proteinExistence type="predicted"/>
<reference evidence="1" key="2">
    <citation type="submission" date="2020-09" db="EMBL/GenBank/DDBJ databases">
        <authorList>
            <person name="Sun Q."/>
            <person name="Ohkuma M."/>
        </authorList>
    </citation>
    <scope>NUCLEOTIDE SEQUENCE</scope>
    <source>
        <strain evidence="1">JCM 4403</strain>
    </source>
</reference>
<keyword evidence="2" id="KW-1185">Reference proteome</keyword>
<comment type="caution">
    <text evidence="1">The sequence shown here is derived from an EMBL/GenBank/DDBJ whole genome shotgun (WGS) entry which is preliminary data.</text>
</comment>
<evidence type="ECO:0000313" key="2">
    <source>
        <dbReference type="Proteomes" id="UP000656732"/>
    </source>
</evidence>
<sequence>MTEASGGGAALRLAASISWWARLDHTREARLVTEAAVDRVRDTFGRGIIGPAAVIRRAC</sequence>
<accession>A0A918C6M1</accession>
<dbReference type="Proteomes" id="UP000656732">
    <property type="component" value="Unassembled WGS sequence"/>
</dbReference>
<gene>
    <name evidence="1" type="ORF">GCM10010280_65320</name>
</gene>
<reference evidence="1" key="1">
    <citation type="journal article" date="2014" name="Int. J. Syst. Evol. Microbiol.">
        <title>Complete genome sequence of Corynebacterium casei LMG S-19264T (=DSM 44701T), isolated from a smear-ripened cheese.</title>
        <authorList>
            <consortium name="US DOE Joint Genome Institute (JGI-PGF)"/>
            <person name="Walter F."/>
            <person name="Albersmeier A."/>
            <person name="Kalinowski J."/>
            <person name="Ruckert C."/>
        </authorList>
    </citation>
    <scope>NUCLEOTIDE SEQUENCE</scope>
    <source>
        <strain evidence="1">JCM 4403</strain>
    </source>
</reference>